<evidence type="ECO:0000313" key="2">
    <source>
        <dbReference type="Proteomes" id="UP000557772"/>
    </source>
</evidence>
<dbReference type="PANTHER" id="PTHR48098">
    <property type="entry name" value="ENTEROCHELIN ESTERASE-RELATED"/>
    <property type="match status" value="1"/>
</dbReference>
<protein>
    <recommendedName>
        <fullName evidence="3">Esterase</fullName>
    </recommendedName>
</protein>
<dbReference type="SUPFAM" id="SSF53474">
    <property type="entry name" value="alpha/beta-Hydrolases"/>
    <property type="match status" value="1"/>
</dbReference>
<dbReference type="EMBL" id="JABENB010000001">
    <property type="protein sequence ID" value="NNG39340.1"/>
    <property type="molecule type" value="Genomic_DNA"/>
</dbReference>
<name>A0A849ALU1_9MICO</name>
<keyword evidence="2" id="KW-1185">Reference proteome</keyword>
<organism evidence="1 2">
    <name type="scientific">Flexivirga aerilata</name>
    <dbReference type="NCBI Taxonomy" id="1656889"/>
    <lineage>
        <taxon>Bacteria</taxon>
        <taxon>Bacillati</taxon>
        <taxon>Actinomycetota</taxon>
        <taxon>Actinomycetes</taxon>
        <taxon>Micrococcales</taxon>
        <taxon>Dermacoccaceae</taxon>
        <taxon>Flexivirga</taxon>
    </lineage>
</organism>
<reference evidence="1 2" key="1">
    <citation type="submission" date="2020-05" db="EMBL/GenBank/DDBJ databases">
        <title>Flexivirga sp. ID2601S isolated from air conditioner.</title>
        <authorList>
            <person name="Kim D.H."/>
        </authorList>
    </citation>
    <scope>NUCLEOTIDE SEQUENCE [LARGE SCALE GENOMIC DNA]</scope>
    <source>
        <strain evidence="1 2">ID2601S</strain>
    </source>
</reference>
<accession>A0A849ALU1</accession>
<dbReference type="InterPro" id="IPR050583">
    <property type="entry name" value="Mycobacterial_A85_antigen"/>
</dbReference>
<proteinExistence type="predicted"/>
<evidence type="ECO:0008006" key="3">
    <source>
        <dbReference type="Google" id="ProtNLM"/>
    </source>
</evidence>
<dbReference type="PANTHER" id="PTHR48098:SF6">
    <property type="entry name" value="FERRI-BACILLIBACTIN ESTERASE BESA"/>
    <property type="match status" value="1"/>
</dbReference>
<dbReference type="Gene3D" id="3.40.50.1820">
    <property type="entry name" value="alpha/beta hydrolase"/>
    <property type="match status" value="1"/>
</dbReference>
<sequence length="337" mass="37811">MIFTLPDAERRWRSVEFDSVVGAGPCAWRAGEWRREVRVRSWRLEYQFVARDARGRRHTLLDPGQAGRVDTEFGVRSVWTAPDYRPPGWLGETAVHGRRQRLTLPSALADPLPVEVWSPRGLRARDAAPMLWCFDGSSYAGAGQLLQWAGASIAAGRLPAFRIVLVDARRRMQWFSGSQRFLRSVDLGVAALRERYAVTGPLAMLGSSLGGLTAMLVAMRRSDVGVVVSQSGSFFNASSDEGGWPWLTRVRRLVRAIRDEEPVWGRRRAGRDLLIGMTCGRHEGNFAANEELATALRRRGYDVTFEPGRDLHNMVAWRDQLDPMLPNLLQRAWSATG</sequence>
<dbReference type="InterPro" id="IPR000801">
    <property type="entry name" value="Esterase-like"/>
</dbReference>
<dbReference type="Proteomes" id="UP000557772">
    <property type="component" value="Unassembled WGS sequence"/>
</dbReference>
<comment type="caution">
    <text evidence="1">The sequence shown here is derived from an EMBL/GenBank/DDBJ whole genome shotgun (WGS) entry which is preliminary data.</text>
</comment>
<evidence type="ECO:0000313" key="1">
    <source>
        <dbReference type="EMBL" id="NNG39340.1"/>
    </source>
</evidence>
<gene>
    <name evidence="1" type="ORF">HJ588_08635</name>
</gene>
<dbReference type="Pfam" id="PF00756">
    <property type="entry name" value="Esterase"/>
    <property type="match status" value="1"/>
</dbReference>
<dbReference type="AlphaFoldDB" id="A0A849ALU1"/>
<dbReference type="InterPro" id="IPR029058">
    <property type="entry name" value="AB_hydrolase_fold"/>
</dbReference>
<dbReference type="RefSeq" id="WP_171154003.1">
    <property type="nucleotide sequence ID" value="NZ_JABENB010000001.1"/>
</dbReference>